<dbReference type="Proteomes" id="UP001341840">
    <property type="component" value="Unassembled WGS sequence"/>
</dbReference>
<name>A0ABU6VII3_9FABA</name>
<evidence type="ECO:0000313" key="2">
    <source>
        <dbReference type="Proteomes" id="UP001341840"/>
    </source>
</evidence>
<gene>
    <name evidence="1" type="ORF">PIB30_058598</name>
</gene>
<evidence type="ECO:0000313" key="1">
    <source>
        <dbReference type="EMBL" id="MED6173362.1"/>
    </source>
</evidence>
<reference evidence="1 2" key="1">
    <citation type="journal article" date="2023" name="Plants (Basel)">
        <title>Bridging the Gap: Combining Genomics and Transcriptomics Approaches to Understand Stylosanthes scabra, an Orphan Legume from the Brazilian Caatinga.</title>
        <authorList>
            <person name="Ferreira-Neto J.R.C."/>
            <person name="da Silva M.D."/>
            <person name="Binneck E."/>
            <person name="de Melo N.F."/>
            <person name="da Silva R.H."/>
            <person name="de Melo A.L.T.M."/>
            <person name="Pandolfi V."/>
            <person name="Bustamante F.O."/>
            <person name="Brasileiro-Vidal A.C."/>
            <person name="Benko-Iseppon A.M."/>
        </authorList>
    </citation>
    <scope>NUCLEOTIDE SEQUENCE [LARGE SCALE GENOMIC DNA]</scope>
    <source>
        <tissue evidence="1">Leaves</tissue>
    </source>
</reference>
<keyword evidence="2" id="KW-1185">Reference proteome</keyword>
<protein>
    <submittedName>
        <fullName evidence="1">Uncharacterized protein</fullName>
    </submittedName>
</protein>
<organism evidence="1 2">
    <name type="scientific">Stylosanthes scabra</name>
    <dbReference type="NCBI Taxonomy" id="79078"/>
    <lineage>
        <taxon>Eukaryota</taxon>
        <taxon>Viridiplantae</taxon>
        <taxon>Streptophyta</taxon>
        <taxon>Embryophyta</taxon>
        <taxon>Tracheophyta</taxon>
        <taxon>Spermatophyta</taxon>
        <taxon>Magnoliopsida</taxon>
        <taxon>eudicotyledons</taxon>
        <taxon>Gunneridae</taxon>
        <taxon>Pentapetalae</taxon>
        <taxon>rosids</taxon>
        <taxon>fabids</taxon>
        <taxon>Fabales</taxon>
        <taxon>Fabaceae</taxon>
        <taxon>Papilionoideae</taxon>
        <taxon>50 kb inversion clade</taxon>
        <taxon>dalbergioids sensu lato</taxon>
        <taxon>Dalbergieae</taxon>
        <taxon>Pterocarpus clade</taxon>
        <taxon>Stylosanthes</taxon>
    </lineage>
</organism>
<dbReference type="EMBL" id="JASCZI010151529">
    <property type="protein sequence ID" value="MED6173362.1"/>
    <property type="molecule type" value="Genomic_DNA"/>
</dbReference>
<comment type="caution">
    <text evidence="1">The sequence shown here is derived from an EMBL/GenBank/DDBJ whole genome shotgun (WGS) entry which is preliminary data.</text>
</comment>
<sequence length="108" mass="12221">MGDRLVVASAISGLAQFMGNPVCQVFEVAQANDPSPSADFLRWWLLAGKRYLVSADALHQLPPDEIPFEATQRQTASHPQWSQVADVPDNRRPTRRMMVGMRTRTRDW</sequence>
<proteinExistence type="predicted"/>
<accession>A0ABU6VII3</accession>